<dbReference type="Proteomes" id="UP000248758">
    <property type="component" value="Chromosome 1"/>
</dbReference>
<dbReference type="EMBL" id="LS483499">
    <property type="protein sequence ID" value="SQK72421.1"/>
    <property type="molecule type" value="Genomic_DNA"/>
</dbReference>
<reference evidence="1 2" key="1">
    <citation type="submission" date="2018-06" db="EMBL/GenBank/DDBJ databases">
        <authorList>
            <consortium name="Pathogen Informatics"/>
            <person name="Doyle S."/>
        </authorList>
    </citation>
    <scope>NUCLEOTIDE SEQUENCE [LARGE SCALE GENOMIC DNA]</scope>
    <source>
        <strain evidence="1 2">NCTC11468</strain>
    </source>
</reference>
<name>A0A2X5NGN4_9GAMM</name>
<gene>
    <name evidence="1" type="ORF">NCTC11468_00674</name>
</gene>
<sequence>MKHVLHAAIVSACLCGALPAKALTKYIPLVTVSAMVDLREMIPVIFPVMPVSFIQRLFLRLILVRSFLLILREEQITRSQAQPPAIPHC</sequence>
<dbReference type="KEGG" id="tpty:NCTC11468_00674"/>
<dbReference type="AlphaFoldDB" id="A0A2X5NGN4"/>
<protein>
    <submittedName>
        <fullName evidence="1">Uncharacterized protein</fullName>
    </submittedName>
</protein>
<evidence type="ECO:0000313" key="1">
    <source>
        <dbReference type="EMBL" id="SQK72421.1"/>
    </source>
</evidence>
<organism evidence="1 2">
    <name type="scientific">Tatumella ptyseos</name>
    <dbReference type="NCBI Taxonomy" id="82987"/>
    <lineage>
        <taxon>Bacteria</taxon>
        <taxon>Pseudomonadati</taxon>
        <taxon>Pseudomonadota</taxon>
        <taxon>Gammaproteobacteria</taxon>
        <taxon>Enterobacterales</taxon>
        <taxon>Erwiniaceae</taxon>
        <taxon>Tatumella</taxon>
    </lineage>
</organism>
<accession>A0A2X5NGN4</accession>
<evidence type="ECO:0000313" key="2">
    <source>
        <dbReference type="Proteomes" id="UP000248758"/>
    </source>
</evidence>
<proteinExistence type="predicted"/>